<dbReference type="SUPFAM" id="SSF143865">
    <property type="entry name" value="CorA soluble domain-like"/>
    <property type="match status" value="1"/>
</dbReference>
<evidence type="ECO:0000313" key="3">
    <source>
        <dbReference type="EMBL" id="GHJ86096.1"/>
    </source>
</evidence>
<dbReference type="EMBL" id="BLZA01000017">
    <property type="protein sequence ID" value="GHJ86096.1"/>
    <property type="molecule type" value="Genomic_DNA"/>
</dbReference>
<keyword evidence="2" id="KW-0812">Transmembrane</keyword>
<name>A0A8H3YFV1_9TREE</name>
<evidence type="ECO:0000256" key="2">
    <source>
        <dbReference type="SAM" id="Phobius"/>
    </source>
</evidence>
<dbReference type="Proteomes" id="UP000620104">
    <property type="component" value="Unassembled WGS sequence"/>
</dbReference>
<dbReference type="AlphaFoldDB" id="A0A8H3YFV1"/>
<sequence>MSAAAVSSTSEAQAPPTIISRDFLSSHRQDGLPGTPQSRAPERDITSGAITMLTPAVEYQFPRMSGSAARQAAMITTPARVPQFAEEFTPQALKAHKHRTNRVKDQPIPIPVVGSSKAGWFDAVEGDLFRGASTHPGTLDGFSKHPGKAGDTASVKTTSSSSSSISGLELGRRVTQAIDKVGDALHLRRGSDSSTNTKTDTLTTITTRDSSSSTSIGDSDSSSSSSSSDDGATTSGIFRRRRHRRRSVRSRTGSRRSQSPDAISTGTLRRRQIPTRREFTLMLPRPIGEDDISETTLAETQPTTARVRIALPPSAQESVYTGTAGLSPLDQPAHDWHGRLITTPALKAVIDRIREERQKSGYEAAFQAETEKREARERRKRKRRSHQHHSSRVTDDDLAASRPDSGEGRRRGQSAEDKPDRKRTSRNRLEQLRTTREFHKVTFDDVPESLSRQNASEIALTELRTRSGYSEPEVLAGDIIRPKSASDLLGLKNALSSSTTSIKSIGQAMPARPLPKRSHPFKLPPRPVFNRAHTVIGPASVFAKPAAISEDALEIKKGCWWLDVSCPTWEDLRDLGELLHLHPLTLEDVLQQDPREKIDVFENLGYHFIVFRAIDETYFKYTAPEINGKSGYTRGRSGRGRLEIVENRPGKEGLEGLGVGGLNVYIVVFADGVVSFHNDDISKHTERVREKILTLQRDTASPEWIAHGLLDSIVDAFFPLISHIDDEVDEIDTLVIDPSNTPKKEKSKPEHLPIEALSISSCKTEVIELQEKGDVTRAFPKPKPKKKKRRPLSKRLRRGWKQLRKSMTKRHRHFQLWFNRSHIGRSTNAVILYLRRTFGSRHSNRLDASPAFQPIYDRTSLLHRMTEMRRLVTGLTRLLGAKYQVVSRLRKRAALGGGEVGVYISDVQDHIIMLQTSLLHYEYILSHCQPAYMAHLSVTFAITRSGTSDLILALSVVGIGILPLQLLTSLCGTNVTVPHNGDDNFLNADGTVAGYSAFGIVLAISVLIIIGYGWLVKFWKKQAREKGRAVQADQVQHNSGFGVTAALRRQWERTAIRFRKGV</sequence>
<keyword evidence="2" id="KW-1133">Transmembrane helix</keyword>
<comment type="caution">
    <text evidence="3">The sequence shown here is derived from an EMBL/GenBank/DDBJ whole genome shotgun (WGS) entry which is preliminary data.</text>
</comment>
<evidence type="ECO:0000256" key="1">
    <source>
        <dbReference type="SAM" id="MobiDB-lite"/>
    </source>
</evidence>
<dbReference type="GO" id="GO:0016020">
    <property type="term" value="C:membrane"/>
    <property type="evidence" value="ECO:0007669"/>
    <property type="project" value="InterPro"/>
</dbReference>
<dbReference type="InterPro" id="IPR044089">
    <property type="entry name" value="Alr1-like"/>
</dbReference>
<keyword evidence="2" id="KW-0472">Membrane</keyword>
<dbReference type="InterPro" id="IPR045861">
    <property type="entry name" value="CorA_cytoplasmic_dom"/>
</dbReference>
<feature type="region of interest" description="Disordered" evidence="1">
    <location>
        <begin position="773"/>
        <end position="795"/>
    </location>
</feature>
<dbReference type="Gene3D" id="1.20.58.340">
    <property type="entry name" value="Magnesium transport protein CorA, transmembrane region"/>
    <property type="match status" value="3"/>
</dbReference>
<dbReference type="OrthoDB" id="29879at2759"/>
<feature type="compositionally biased region" description="Low complexity" evidence="1">
    <location>
        <begin position="192"/>
        <end position="237"/>
    </location>
</feature>
<organism evidence="3 4">
    <name type="scientific">Naganishia liquefaciens</name>
    <dbReference type="NCBI Taxonomy" id="104408"/>
    <lineage>
        <taxon>Eukaryota</taxon>
        <taxon>Fungi</taxon>
        <taxon>Dikarya</taxon>
        <taxon>Basidiomycota</taxon>
        <taxon>Agaricomycotina</taxon>
        <taxon>Tremellomycetes</taxon>
        <taxon>Filobasidiales</taxon>
        <taxon>Filobasidiaceae</taxon>
        <taxon>Naganishia</taxon>
    </lineage>
</organism>
<dbReference type="CDD" id="cd12829">
    <property type="entry name" value="Alr1p-like"/>
    <property type="match status" value="1"/>
</dbReference>
<reference evidence="3" key="1">
    <citation type="submission" date="2020-07" db="EMBL/GenBank/DDBJ databases">
        <title>Draft Genome Sequence of a Deep-Sea Yeast, Naganishia (Cryptococcus) liquefaciens strain N6.</title>
        <authorList>
            <person name="Han Y.W."/>
            <person name="Kajitani R."/>
            <person name="Morimoto H."/>
            <person name="Parhat M."/>
            <person name="Tsubouchi H."/>
            <person name="Bakenova O."/>
            <person name="Ogata M."/>
            <person name="Argunhan B."/>
            <person name="Aoki R."/>
            <person name="Kajiwara S."/>
            <person name="Itoh T."/>
            <person name="Iwasaki H."/>
        </authorList>
    </citation>
    <scope>NUCLEOTIDE SEQUENCE</scope>
    <source>
        <strain evidence="3">N6</strain>
    </source>
</reference>
<proteinExistence type="predicted"/>
<feature type="compositionally biased region" description="Polar residues" evidence="1">
    <location>
        <begin position="1"/>
        <end position="12"/>
    </location>
</feature>
<feature type="region of interest" description="Disordered" evidence="1">
    <location>
        <begin position="188"/>
        <end position="271"/>
    </location>
</feature>
<dbReference type="InterPro" id="IPR002523">
    <property type="entry name" value="MgTranspt_CorA/ZnTranspt_ZntB"/>
</dbReference>
<feature type="compositionally biased region" description="Basic residues" evidence="1">
    <location>
        <begin position="780"/>
        <end position="795"/>
    </location>
</feature>
<dbReference type="PANTHER" id="PTHR21535">
    <property type="entry name" value="MAGNESIUM AND COBALT TRANSPORT PROTEIN/MITOCHONDRIAL IMPORT INNER MEMBRANE TRANSLOCASE SUBUNIT TIM8"/>
    <property type="match status" value="1"/>
</dbReference>
<accession>A0A8H3YFV1</accession>
<feature type="compositionally biased region" description="Basic residues" evidence="1">
    <location>
        <begin position="238"/>
        <end position="254"/>
    </location>
</feature>
<feature type="region of interest" description="Disordered" evidence="1">
    <location>
        <begin position="1"/>
        <end position="44"/>
    </location>
</feature>
<dbReference type="PANTHER" id="PTHR21535:SF90">
    <property type="entry name" value="CORA METAL ION TRANSPORTER"/>
    <property type="match status" value="1"/>
</dbReference>
<feature type="compositionally biased region" description="Basic residues" evidence="1">
    <location>
        <begin position="378"/>
        <end position="391"/>
    </location>
</feature>
<feature type="region of interest" description="Disordered" evidence="1">
    <location>
        <begin position="137"/>
        <end position="168"/>
    </location>
</feature>
<dbReference type="Pfam" id="PF01544">
    <property type="entry name" value="CorA"/>
    <property type="match status" value="2"/>
</dbReference>
<feature type="region of interest" description="Disordered" evidence="1">
    <location>
        <begin position="364"/>
        <end position="433"/>
    </location>
</feature>
<dbReference type="Gene3D" id="3.30.460.20">
    <property type="entry name" value="CorA soluble domain-like"/>
    <property type="match status" value="1"/>
</dbReference>
<dbReference type="GO" id="GO:0015095">
    <property type="term" value="F:magnesium ion transmembrane transporter activity"/>
    <property type="evidence" value="ECO:0007669"/>
    <property type="project" value="InterPro"/>
</dbReference>
<feature type="transmembrane region" description="Helical" evidence="2">
    <location>
        <begin position="995"/>
        <end position="1016"/>
    </location>
</feature>
<protein>
    <submittedName>
        <fullName evidence="3">Uncharacterized protein</fullName>
    </submittedName>
</protein>
<gene>
    <name evidence="3" type="ORF">NliqN6_2498</name>
</gene>
<evidence type="ECO:0000313" key="4">
    <source>
        <dbReference type="Proteomes" id="UP000620104"/>
    </source>
</evidence>
<feature type="compositionally biased region" description="Basic and acidic residues" evidence="1">
    <location>
        <begin position="404"/>
        <end position="433"/>
    </location>
</feature>
<keyword evidence="4" id="KW-1185">Reference proteome</keyword>
<dbReference type="GO" id="GO:0010961">
    <property type="term" value="P:intracellular magnesium ion homeostasis"/>
    <property type="evidence" value="ECO:0007669"/>
    <property type="project" value="TreeGrafter"/>
</dbReference>